<comment type="function">
    <text evidence="2">Destroys radicals which are normally produced within the cells and which are toxic to biological systems. May play a role in favoring mycobacterial survival in phagocytes.</text>
</comment>
<feature type="chain" id="PRO_5012440136" description="Superoxide dismutase [Cu-Zn]" evidence="5">
    <location>
        <begin position="23"/>
        <end position="209"/>
    </location>
</feature>
<feature type="region of interest" description="Disordered" evidence="4">
    <location>
        <begin position="26"/>
        <end position="55"/>
    </location>
</feature>
<name>A0A1X7K172_9CORY</name>
<dbReference type="SUPFAM" id="SSF49329">
    <property type="entry name" value="Cu,Zn superoxide dismutase-like"/>
    <property type="match status" value="1"/>
</dbReference>
<dbReference type="PRINTS" id="PR00068">
    <property type="entry name" value="CUZNDISMTASE"/>
</dbReference>
<dbReference type="CDD" id="cd00305">
    <property type="entry name" value="Cu-Zn_Superoxide_Dismutase"/>
    <property type="match status" value="1"/>
</dbReference>
<dbReference type="OrthoDB" id="9792957at2"/>
<dbReference type="PANTHER" id="PTHR10003">
    <property type="entry name" value="SUPEROXIDE DISMUTASE CU-ZN -RELATED"/>
    <property type="match status" value="1"/>
</dbReference>
<dbReference type="EMBL" id="FXAR01000008">
    <property type="protein sequence ID" value="SMG34250.1"/>
    <property type="molecule type" value="Genomic_DNA"/>
</dbReference>
<keyword evidence="3" id="KW-0560">Oxidoreductase</keyword>
<gene>
    <name evidence="7" type="ORF">SAMN06295981_2124</name>
</gene>
<sequence length="209" mass="21286">MRHRTTIATLSALGLLGVSACATDNETTDAEGSDGSAAVTTQDPETEGLPASMNTADGAEIGTVEFLERDGGVEVSAQFSGLEPGFYGFHIHEIGTCETDSAAPDDPEDTGDFLSAGGHLNPTGADHPDHAGDLPQLLVTDSGDAELTFLTDRFTLADLTDGDGAAVIIHSGPDNYANVPGRYATDGVDEDTTSTGDAGDRLACGVIGA</sequence>
<organism evidence="7 8">
    <name type="scientific">Corynebacterium pollutisoli</name>
    <dbReference type="NCBI Taxonomy" id="1610489"/>
    <lineage>
        <taxon>Bacteria</taxon>
        <taxon>Bacillati</taxon>
        <taxon>Actinomycetota</taxon>
        <taxon>Actinomycetes</taxon>
        <taxon>Mycobacteriales</taxon>
        <taxon>Corynebacteriaceae</taxon>
        <taxon>Corynebacterium</taxon>
    </lineage>
</organism>
<feature type="domain" description="Superoxide dismutase copper/zinc binding" evidence="6">
    <location>
        <begin position="62"/>
        <end position="207"/>
    </location>
</feature>
<evidence type="ECO:0000256" key="4">
    <source>
        <dbReference type="SAM" id="MobiDB-lite"/>
    </source>
</evidence>
<dbReference type="InterPro" id="IPR024134">
    <property type="entry name" value="SOD_Cu/Zn_/chaperone"/>
</dbReference>
<evidence type="ECO:0000256" key="2">
    <source>
        <dbReference type="ARBA" id="ARBA00024900"/>
    </source>
</evidence>
<evidence type="ECO:0000256" key="1">
    <source>
        <dbReference type="ARBA" id="ARBA00010457"/>
    </source>
</evidence>
<reference evidence="8" key="1">
    <citation type="submission" date="2017-04" db="EMBL/GenBank/DDBJ databases">
        <authorList>
            <person name="Varghese N."/>
            <person name="Submissions S."/>
        </authorList>
    </citation>
    <scope>NUCLEOTIDE SEQUENCE [LARGE SCALE GENOMIC DNA]</scope>
    <source>
        <strain evidence="8">VDS</strain>
    </source>
</reference>
<dbReference type="InterPro" id="IPR001424">
    <property type="entry name" value="SOD_Cu_Zn_dom"/>
</dbReference>
<accession>A0A1X7K172</accession>
<proteinExistence type="inferred from homology"/>
<dbReference type="InterPro" id="IPR018152">
    <property type="entry name" value="SOD_Cu/Zn_BS"/>
</dbReference>
<dbReference type="PROSITE" id="PS51257">
    <property type="entry name" value="PROKAR_LIPOPROTEIN"/>
    <property type="match status" value="1"/>
</dbReference>
<dbReference type="InterPro" id="IPR036423">
    <property type="entry name" value="SOD-like_Cu/Zn_dom_sf"/>
</dbReference>
<protein>
    <recommendedName>
        <fullName evidence="3">Superoxide dismutase [Cu-Zn]</fullName>
        <ecNumber evidence="3">1.15.1.1</ecNumber>
    </recommendedName>
</protein>
<dbReference type="STRING" id="1610489.SAMN06295981_2124"/>
<comment type="similarity">
    <text evidence="1 3">Belongs to the Cu-Zn superoxide dismutase family.</text>
</comment>
<dbReference type="RefSeq" id="WP_085550220.1">
    <property type="nucleotide sequence ID" value="NZ_FXAR01000008.1"/>
</dbReference>
<evidence type="ECO:0000259" key="6">
    <source>
        <dbReference type="Pfam" id="PF00080"/>
    </source>
</evidence>
<comment type="cofactor">
    <cofactor evidence="3">
        <name>Cu cation</name>
        <dbReference type="ChEBI" id="CHEBI:23378"/>
    </cofactor>
    <text evidence="3">Binds 1 copper ion per subunit.</text>
</comment>
<dbReference type="Gene3D" id="2.60.40.200">
    <property type="entry name" value="Superoxide dismutase, copper/zinc binding domain"/>
    <property type="match status" value="1"/>
</dbReference>
<feature type="signal peptide" evidence="5">
    <location>
        <begin position="1"/>
        <end position="22"/>
    </location>
</feature>
<dbReference type="Pfam" id="PF00080">
    <property type="entry name" value="Sod_Cu"/>
    <property type="match status" value="1"/>
</dbReference>
<dbReference type="Proteomes" id="UP000193309">
    <property type="component" value="Unassembled WGS sequence"/>
</dbReference>
<keyword evidence="5" id="KW-0732">Signal</keyword>
<keyword evidence="3" id="KW-0862">Zinc</keyword>
<evidence type="ECO:0000313" key="7">
    <source>
        <dbReference type="EMBL" id="SMG34250.1"/>
    </source>
</evidence>
<evidence type="ECO:0000256" key="5">
    <source>
        <dbReference type="SAM" id="SignalP"/>
    </source>
</evidence>
<comment type="catalytic activity">
    <reaction evidence="3">
        <text>2 superoxide + 2 H(+) = H2O2 + O2</text>
        <dbReference type="Rhea" id="RHEA:20696"/>
        <dbReference type="ChEBI" id="CHEBI:15378"/>
        <dbReference type="ChEBI" id="CHEBI:15379"/>
        <dbReference type="ChEBI" id="CHEBI:16240"/>
        <dbReference type="ChEBI" id="CHEBI:18421"/>
        <dbReference type="EC" id="1.15.1.1"/>
    </reaction>
</comment>
<dbReference type="PROSITE" id="PS00332">
    <property type="entry name" value="SOD_CU_ZN_2"/>
    <property type="match status" value="1"/>
</dbReference>
<comment type="cofactor">
    <cofactor evidence="3">
        <name>Zn(2+)</name>
        <dbReference type="ChEBI" id="CHEBI:29105"/>
    </cofactor>
    <text evidence="3">Binds 1 zinc ion per subunit.</text>
</comment>
<evidence type="ECO:0000256" key="3">
    <source>
        <dbReference type="RuleBase" id="RU000393"/>
    </source>
</evidence>
<keyword evidence="3" id="KW-0479">Metal-binding</keyword>
<dbReference type="AlphaFoldDB" id="A0A1X7K172"/>
<dbReference type="GO" id="GO:0005507">
    <property type="term" value="F:copper ion binding"/>
    <property type="evidence" value="ECO:0007669"/>
    <property type="project" value="InterPro"/>
</dbReference>
<dbReference type="EC" id="1.15.1.1" evidence="3"/>
<keyword evidence="8" id="KW-1185">Reference proteome</keyword>
<evidence type="ECO:0000313" key="8">
    <source>
        <dbReference type="Proteomes" id="UP000193309"/>
    </source>
</evidence>
<dbReference type="GO" id="GO:0004784">
    <property type="term" value="F:superoxide dismutase activity"/>
    <property type="evidence" value="ECO:0007669"/>
    <property type="project" value="UniProtKB-EC"/>
</dbReference>
<keyword evidence="3" id="KW-0186">Copper</keyword>